<dbReference type="PROSITE" id="PS50944">
    <property type="entry name" value="HTH_DTXR"/>
    <property type="match status" value="1"/>
</dbReference>
<sequence>MFSSIEENYLKALYNLSDEKGEVSTLSLSQSLDIKMPTVNSMMKKFLKKGLVYYQSYKPIRLTEKGKKEAALILRKHRLTEMYLVEKMGFNWEDVHEVAEQIEHIHSEKFFNKMDELLDFPKLDPHGSPIPDKQGNIEWVRFKKLNEYKIGEIVELSAIIHSSKEFLKYLNSKNFNLGIKFQIESVEEFDGSVTVLIVGQNRTEVLSNLIAEKLLVKKCLK</sequence>
<evidence type="ECO:0000256" key="6">
    <source>
        <dbReference type="ARBA" id="ARBA00022491"/>
    </source>
</evidence>
<dbReference type="Pfam" id="PF01325">
    <property type="entry name" value="Fe_dep_repress"/>
    <property type="match status" value="1"/>
</dbReference>
<gene>
    <name evidence="15" type="ORF">Ga0061079_102100</name>
</gene>
<keyword evidence="7" id="KW-0805">Transcription regulation</keyword>
<evidence type="ECO:0000256" key="4">
    <source>
        <dbReference type="ARBA" id="ARBA00022386"/>
    </source>
</evidence>
<dbReference type="STRING" id="1586267.GCA_001418685_00379"/>
<keyword evidence="8" id="KW-0238">DNA-binding</keyword>
<dbReference type="AlphaFoldDB" id="A0A0X3AMJ6"/>
<reference evidence="15 16" key="1">
    <citation type="submission" date="2016-01" db="EMBL/GenBank/DDBJ databases">
        <authorList>
            <person name="McClelland M."/>
            <person name="Jain A."/>
            <person name="Saraogi P."/>
            <person name="Mendelson R."/>
            <person name="Westerman R."/>
            <person name="SanMiguel P."/>
            <person name="Csonka L."/>
        </authorList>
    </citation>
    <scope>NUCLEOTIDE SEQUENCE [LARGE SCALE GENOMIC DNA]</scope>
    <source>
        <strain evidence="15 16">R-53146</strain>
    </source>
</reference>
<dbReference type="InterPro" id="IPR007167">
    <property type="entry name" value="Fe-transptr_FeoA-like"/>
</dbReference>
<dbReference type="InterPro" id="IPR036388">
    <property type="entry name" value="WH-like_DNA-bd_sf"/>
</dbReference>
<organism evidence="15 16">
    <name type="scientific">Apibacter mensalis</name>
    <dbReference type="NCBI Taxonomy" id="1586267"/>
    <lineage>
        <taxon>Bacteria</taxon>
        <taxon>Pseudomonadati</taxon>
        <taxon>Bacteroidota</taxon>
        <taxon>Flavobacteriia</taxon>
        <taxon>Flavobacteriales</taxon>
        <taxon>Weeksellaceae</taxon>
        <taxon>Apibacter</taxon>
    </lineage>
</organism>
<dbReference type="GO" id="GO:0003700">
    <property type="term" value="F:DNA-binding transcription factor activity"/>
    <property type="evidence" value="ECO:0007669"/>
    <property type="project" value="InterPro"/>
</dbReference>
<dbReference type="InterPro" id="IPR038157">
    <property type="entry name" value="FeoA_core_dom"/>
</dbReference>
<dbReference type="GO" id="GO:0046914">
    <property type="term" value="F:transition metal ion binding"/>
    <property type="evidence" value="ECO:0007669"/>
    <property type="project" value="InterPro"/>
</dbReference>
<proteinExistence type="inferred from homology"/>
<dbReference type="InterPro" id="IPR050536">
    <property type="entry name" value="DtxR_MntR_Metal-Reg"/>
</dbReference>
<comment type="similarity">
    <text evidence="2">Belongs to the DtxR/MntR family.</text>
</comment>
<evidence type="ECO:0000256" key="8">
    <source>
        <dbReference type="ARBA" id="ARBA00023125"/>
    </source>
</evidence>
<keyword evidence="9" id="KW-0010">Activator</keyword>
<dbReference type="Pfam" id="PF02742">
    <property type="entry name" value="Fe_dep_repr_C"/>
    <property type="match status" value="1"/>
</dbReference>
<dbReference type="RefSeq" id="WP_055424785.1">
    <property type="nucleotide sequence ID" value="NZ_FCOR01000002.1"/>
</dbReference>
<keyword evidence="16" id="KW-1185">Reference proteome</keyword>
<dbReference type="GO" id="GO:0005737">
    <property type="term" value="C:cytoplasm"/>
    <property type="evidence" value="ECO:0007669"/>
    <property type="project" value="UniProtKB-SubCell"/>
</dbReference>
<dbReference type="InterPro" id="IPR022689">
    <property type="entry name" value="Iron_dep_repressor"/>
</dbReference>
<dbReference type="Pfam" id="PF04023">
    <property type="entry name" value="FeoA"/>
    <property type="match status" value="1"/>
</dbReference>
<evidence type="ECO:0000256" key="10">
    <source>
        <dbReference type="ARBA" id="ARBA00023163"/>
    </source>
</evidence>
<comment type="subcellular location">
    <subcellularLocation>
        <location evidence="1">Cytoplasm</location>
    </subcellularLocation>
</comment>
<evidence type="ECO:0000256" key="7">
    <source>
        <dbReference type="ARBA" id="ARBA00023015"/>
    </source>
</evidence>
<keyword evidence="11" id="KW-0464">Manganese</keyword>
<dbReference type="InterPro" id="IPR022687">
    <property type="entry name" value="HTH_DTXR"/>
</dbReference>
<evidence type="ECO:0000256" key="5">
    <source>
        <dbReference type="ARBA" id="ARBA00022490"/>
    </source>
</evidence>
<accession>A0A0X3AMJ6</accession>
<dbReference type="OrthoDB" id="9791355at2"/>
<evidence type="ECO:0000256" key="3">
    <source>
        <dbReference type="ARBA" id="ARBA00011738"/>
    </source>
</evidence>
<dbReference type="InterPro" id="IPR001367">
    <property type="entry name" value="Fe_dep_repressor"/>
</dbReference>
<protein>
    <recommendedName>
        <fullName evidence="4">Transcriptional regulator MntR</fullName>
    </recommendedName>
    <alternativeName>
        <fullName evidence="13">Manganese transport regulator</fullName>
    </alternativeName>
</protein>
<evidence type="ECO:0000256" key="11">
    <source>
        <dbReference type="ARBA" id="ARBA00023211"/>
    </source>
</evidence>
<dbReference type="Proteomes" id="UP000182761">
    <property type="component" value="Unassembled WGS sequence"/>
</dbReference>
<dbReference type="GO" id="GO:0003677">
    <property type="term" value="F:DNA binding"/>
    <property type="evidence" value="ECO:0007669"/>
    <property type="project" value="UniProtKB-KW"/>
</dbReference>
<dbReference type="EMBL" id="FCOR01000002">
    <property type="protein sequence ID" value="CVK15554.1"/>
    <property type="molecule type" value="Genomic_DNA"/>
</dbReference>
<keyword evidence="10" id="KW-0804">Transcription</keyword>
<dbReference type="InterPro" id="IPR036390">
    <property type="entry name" value="WH_DNA-bd_sf"/>
</dbReference>
<evidence type="ECO:0000313" key="16">
    <source>
        <dbReference type="Proteomes" id="UP000182761"/>
    </source>
</evidence>
<feature type="domain" description="HTH dtxR-type" evidence="14">
    <location>
        <begin position="1"/>
        <end position="63"/>
    </location>
</feature>
<dbReference type="Gene3D" id="2.30.30.90">
    <property type="match status" value="1"/>
</dbReference>
<evidence type="ECO:0000256" key="12">
    <source>
        <dbReference type="ARBA" id="ARBA00025185"/>
    </source>
</evidence>
<dbReference type="GO" id="GO:0046983">
    <property type="term" value="F:protein dimerization activity"/>
    <property type="evidence" value="ECO:0007669"/>
    <property type="project" value="InterPro"/>
</dbReference>
<dbReference type="SUPFAM" id="SSF46785">
    <property type="entry name" value="Winged helix' DNA-binding domain"/>
    <property type="match status" value="1"/>
</dbReference>
<dbReference type="SMART" id="SM00529">
    <property type="entry name" value="HTH_DTXR"/>
    <property type="match status" value="1"/>
</dbReference>
<evidence type="ECO:0000259" key="14">
    <source>
        <dbReference type="PROSITE" id="PS50944"/>
    </source>
</evidence>
<keyword evidence="6" id="KW-0678">Repressor</keyword>
<keyword evidence="5" id="KW-0963">Cytoplasm</keyword>
<evidence type="ECO:0000313" key="15">
    <source>
        <dbReference type="EMBL" id="CVK15554.1"/>
    </source>
</evidence>
<evidence type="ECO:0000256" key="9">
    <source>
        <dbReference type="ARBA" id="ARBA00023159"/>
    </source>
</evidence>
<comment type="function">
    <text evidence="12">In the presence of manganese, represses expression of mntH and mntS. Up-regulates expression of mntP.</text>
</comment>
<name>A0A0X3AMJ6_9FLAO</name>
<evidence type="ECO:0000256" key="1">
    <source>
        <dbReference type="ARBA" id="ARBA00004496"/>
    </source>
</evidence>
<dbReference type="SUPFAM" id="SSF47979">
    <property type="entry name" value="Iron-dependent repressor protein, dimerization domain"/>
    <property type="match status" value="1"/>
</dbReference>
<evidence type="ECO:0000256" key="2">
    <source>
        <dbReference type="ARBA" id="ARBA00007871"/>
    </source>
</evidence>
<dbReference type="InterPro" id="IPR036421">
    <property type="entry name" value="Fe_dep_repressor_sf"/>
</dbReference>
<dbReference type="Gene3D" id="1.10.10.10">
    <property type="entry name" value="Winged helix-like DNA-binding domain superfamily/Winged helix DNA-binding domain"/>
    <property type="match status" value="1"/>
</dbReference>
<dbReference type="Gene3D" id="1.10.60.10">
    <property type="entry name" value="Iron dependent repressor, metal binding and dimerisation domain"/>
    <property type="match status" value="1"/>
</dbReference>
<dbReference type="PANTHER" id="PTHR33238">
    <property type="entry name" value="IRON (METAL) DEPENDENT REPRESSOR, DTXR FAMILY"/>
    <property type="match status" value="1"/>
</dbReference>
<dbReference type="PANTHER" id="PTHR33238:SF11">
    <property type="entry name" value="TRANSCRIPTIONAL REGULATOR MNTR"/>
    <property type="match status" value="1"/>
</dbReference>
<evidence type="ECO:0000256" key="13">
    <source>
        <dbReference type="ARBA" id="ARBA00032593"/>
    </source>
</evidence>
<comment type="subunit">
    <text evidence="3">Homodimer.</text>
</comment>